<organism evidence="3 4">
    <name type="scientific">Cryptosporidium ubiquitum</name>
    <dbReference type="NCBI Taxonomy" id="857276"/>
    <lineage>
        <taxon>Eukaryota</taxon>
        <taxon>Sar</taxon>
        <taxon>Alveolata</taxon>
        <taxon>Apicomplexa</taxon>
        <taxon>Conoidasida</taxon>
        <taxon>Coccidia</taxon>
        <taxon>Eucoccidiorida</taxon>
        <taxon>Eimeriorina</taxon>
        <taxon>Cryptosporidiidae</taxon>
        <taxon>Cryptosporidium</taxon>
    </lineage>
</organism>
<evidence type="ECO:0008006" key="5">
    <source>
        <dbReference type="Google" id="ProtNLM"/>
    </source>
</evidence>
<dbReference type="VEuPathDB" id="CryptoDB:cubi_02497"/>
<comment type="similarity">
    <text evidence="1">Belongs to the TSR2 family.</text>
</comment>
<keyword evidence="2" id="KW-0698">rRNA processing</keyword>
<evidence type="ECO:0000313" key="3">
    <source>
        <dbReference type="EMBL" id="OII73265.1"/>
    </source>
</evidence>
<dbReference type="AlphaFoldDB" id="A0A1J4MGB8"/>
<dbReference type="RefSeq" id="XP_028874629.1">
    <property type="nucleotide sequence ID" value="XM_029019508.1"/>
</dbReference>
<evidence type="ECO:0000256" key="1">
    <source>
        <dbReference type="ARBA" id="ARBA00006524"/>
    </source>
</evidence>
<name>A0A1J4MGB8_9CRYT</name>
<dbReference type="OrthoDB" id="263560at2759"/>
<evidence type="ECO:0000313" key="4">
    <source>
        <dbReference type="Proteomes" id="UP000186176"/>
    </source>
</evidence>
<protein>
    <recommendedName>
        <fullName evidence="5">Pre-rRNA-processing protein TSR2 homolog</fullName>
    </recommendedName>
</protein>
<accession>A0A1J4MGB8</accession>
<dbReference type="EMBL" id="LRBP01000017">
    <property type="protein sequence ID" value="OII73265.1"/>
    <property type="molecule type" value="Genomic_DNA"/>
</dbReference>
<reference evidence="3 4" key="1">
    <citation type="submission" date="2016-10" db="EMBL/GenBank/DDBJ databases">
        <title>Reductive evolution of mitochondrial metabolism and differential evolution of invasion-related proteins in Cryptosporidium.</title>
        <authorList>
            <person name="Liu S."/>
            <person name="Roellig D.M."/>
            <person name="Guo Y."/>
            <person name="Li N."/>
            <person name="Frace M.A."/>
            <person name="Tang K."/>
            <person name="Zhang L."/>
            <person name="Feng Y."/>
            <person name="Xiao L."/>
        </authorList>
    </citation>
    <scope>NUCLEOTIDE SEQUENCE [LARGE SCALE GENOMIC DNA]</scope>
    <source>
        <strain evidence="3">39726</strain>
    </source>
</reference>
<dbReference type="PANTHER" id="PTHR21250">
    <property type="entry name" value="PRE-RRNA-PROCESSING PROTEIN TSR2 HOMOLOG"/>
    <property type="match status" value="1"/>
</dbReference>
<gene>
    <name evidence="3" type="ORF">cubi_02497</name>
</gene>
<sequence>MDSQRFQVFVQGVNQVFATWTILNLSVEGGWSGRFANKKRDELIQEVIMAFQSGRKLNSNDLANFLMEAMETRFSTIVEDDSDLEVAELICEMYNQCSKGDYSLVEKIMNIQKAPLENCKMQSYIVDDNGMNLSDIDTDESGEEI</sequence>
<dbReference type="Pfam" id="PF10273">
    <property type="entry name" value="WGG"/>
    <property type="match status" value="1"/>
</dbReference>
<evidence type="ECO:0000256" key="2">
    <source>
        <dbReference type="ARBA" id="ARBA00022552"/>
    </source>
</evidence>
<dbReference type="InterPro" id="IPR019398">
    <property type="entry name" value="Pre-rRNA_process_TSR2"/>
</dbReference>
<proteinExistence type="inferred from homology"/>
<keyword evidence="4" id="KW-1185">Reference proteome</keyword>
<comment type="caution">
    <text evidence="3">The sequence shown here is derived from an EMBL/GenBank/DDBJ whole genome shotgun (WGS) entry which is preliminary data.</text>
</comment>
<dbReference type="GeneID" id="39979287"/>
<dbReference type="GO" id="GO:0006364">
    <property type="term" value="P:rRNA processing"/>
    <property type="evidence" value="ECO:0007669"/>
    <property type="project" value="UniProtKB-KW"/>
</dbReference>
<dbReference type="Proteomes" id="UP000186176">
    <property type="component" value="Unassembled WGS sequence"/>
</dbReference>